<dbReference type="Proteomes" id="UP000828941">
    <property type="component" value="Chromosome 4"/>
</dbReference>
<comment type="caution">
    <text evidence="1">The sequence shown here is derived from an EMBL/GenBank/DDBJ whole genome shotgun (WGS) entry which is preliminary data.</text>
</comment>
<keyword evidence="2" id="KW-1185">Reference proteome</keyword>
<proteinExistence type="predicted"/>
<dbReference type="EMBL" id="CM039429">
    <property type="protein sequence ID" value="KAI4348921.1"/>
    <property type="molecule type" value="Genomic_DNA"/>
</dbReference>
<gene>
    <name evidence="1" type="ORF">L6164_009585</name>
</gene>
<sequence length="555" mass="62337">MLTVPVRYFSSSSSYRLLKACKTINHLHKCHAHIIRKGLEQDHFLITQLIYLSNSLANLTYSETVFNRVLRPNTFLWNSLIIGYCQKSCFVDTISTFICMKREVGIPDKYTYPSVIKAYSSMCKVREGKSIHGSAVRYGVERDVFIGTSLIDMYGKCEEIHDARKVFDGMPDRNVVSWTAMVDGYVTFGDVVEAYKLFDEMPHRNVASWNAMIRGFVKDGDLNSASSIFYAMPVKNVVSFTTMIDGYAKGGDMVSARYLFEQASDKDIVAYSALISGYVQNRQPDEALNIFLEMESKNVKPDEFVLVSLMSACSQLGSLELAQWVDSYVSKSSIDLAQDHVIAALVDMNAKCGNIERASKLFQGMSNRDLISYCSMIQGLSFHGRGIEAINLFNRMLAEGITPDEAAFRIILTTCSHAGFVDEGWHYFNSMKDKFDIVPSPDHYACMVDLLSRSGHLRAAYELIKSMPMEPDAGAWGALLGACKLYNDLDLGMIVANRLFEIEPQNPANYVLLSNIYAAAGRWIDVSCVRNKMRERGVRKRSGCSQILSRIEFSV</sequence>
<organism evidence="1 2">
    <name type="scientific">Bauhinia variegata</name>
    <name type="common">Purple orchid tree</name>
    <name type="synonym">Phanera variegata</name>
    <dbReference type="NCBI Taxonomy" id="167791"/>
    <lineage>
        <taxon>Eukaryota</taxon>
        <taxon>Viridiplantae</taxon>
        <taxon>Streptophyta</taxon>
        <taxon>Embryophyta</taxon>
        <taxon>Tracheophyta</taxon>
        <taxon>Spermatophyta</taxon>
        <taxon>Magnoliopsida</taxon>
        <taxon>eudicotyledons</taxon>
        <taxon>Gunneridae</taxon>
        <taxon>Pentapetalae</taxon>
        <taxon>rosids</taxon>
        <taxon>fabids</taxon>
        <taxon>Fabales</taxon>
        <taxon>Fabaceae</taxon>
        <taxon>Cercidoideae</taxon>
        <taxon>Cercideae</taxon>
        <taxon>Bauhiniinae</taxon>
        <taxon>Bauhinia</taxon>
    </lineage>
</organism>
<accession>A0ACB9PKG0</accession>
<name>A0ACB9PKG0_BAUVA</name>
<evidence type="ECO:0000313" key="1">
    <source>
        <dbReference type="EMBL" id="KAI4348921.1"/>
    </source>
</evidence>
<protein>
    <submittedName>
        <fullName evidence="1">Uncharacterized protein</fullName>
    </submittedName>
</protein>
<evidence type="ECO:0000313" key="2">
    <source>
        <dbReference type="Proteomes" id="UP000828941"/>
    </source>
</evidence>
<reference evidence="1 2" key="1">
    <citation type="journal article" date="2022" name="DNA Res.">
        <title>Chromosomal-level genome assembly of the orchid tree Bauhinia variegata (Leguminosae; Cercidoideae) supports the allotetraploid origin hypothesis of Bauhinia.</title>
        <authorList>
            <person name="Zhong Y."/>
            <person name="Chen Y."/>
            <person name="Zheng D."/>
            <person name="Pang J."/>
            <person name="Liu Y."/>
            <person name="Luo S."/>
            <person name="Meng S."/>
            <person name="Qian L."/>
            <person name="Wei D."/>
            <person name="Dai S."/>
            <person name="Zhou R."/>
        </authorList>
    </citation>
    <scope>NUCLEOTIDE SEQUENCE [LARGE SCALE GENOMIC DNA]</scope>
    <source>
        <strain evidence="1">BV-YZ2020</strain>
    </source>
</reference>